<evidence type="ECO:0000259" key="5">
    <source>
        <dbReference type="PROSITE" id="PS50977"/>
    </source>
</evidence>
<dbReference type="Pfam" id="PF14246">
    <property type="entry name" value="TetR_C_7"/>
    <property type="match status" value="1"/>
</dbReference>
<keyword evidence="2 4" id="KW-0238">DNA-binding</keyword>
<feature type="DNA-binding region" description="H-T-H motif" evidence="4">
    <location>
        <begin position="62"/>
        <end position="81"/>
    </location>
</feature>
<dbReference type="AlphaFoldDB" id="A0AB34CLT7"/>
<organism evidence="6 7">
    <name type="scientific">Candidatus Pantoea gossypiicola</name>
    <dbReference type="NCBI Taxonomy" id="2608008"/>
    <lineage>
        <taxon>Bacteria</taxon>
        <taxon>Pseudomonadati</taxon>
        <taxon>Pseudomonadota</taxon>
        <taxon>Gammaproteobacteria</taxon>
        <taxon>Enterobacterales</taxon>
        <taxon>Erwiniaceae</taxon>
        <taxon>Pantoea</taxon>
    </lineage>
</organism>
<dbReference type="PRINTS" id="PR00455">
    <property type="entry name" value="HTHTETR"/>
</dbReference>
<dbReference type="SUPFAM" id="SSF46689">
    <property type="entry name" value="Homeodomain-like"/>
    <property type="match status" value="1"/>
</dbReference>
<dbReference type="InterPro" id="IPR001647">
    <property type="entry name" value="HTH_TetR"/>
</dbReference>
<evidence type="ECO:0000313" key="6">
    <source>
        <dbReference type="EMBL" id="KAA6125889.1"/>
    </source>
</evidence>
<dbReference type="InterPro" id="IPR050109">
    <property type="entry name" value="HTH-type_TetR-like_transc_reg"/>
</dbReference>
<dbReference type="PANTHER" id="PTHR30055">
    <property type="entry name" value="HTH-TYPE TRANSCRIPTIONAL REGULATOR RUTR"/>
    <property type="match status" value="1"/>
</dbReference>
<dbReference type="InterPro" id="IPR039536">
    <property type="entry name" value="TetR_C_Proteobacteria"/>
</dbReference>
<evidence type="ECO:0000256" key="4">
    <source>
        <dbReference type="PROSITE-ProRule" id="PRU00335"/>
    </source>
</evidence>
<evidence type="ECO:0000313" key="7">
    <source>
        <dbReference type="Proteomes" id="UP000324255"/>
    </source>
</evidence>
<dbReference type="InterPro" id="IPR009057">
    <property type="entry name" value="Homeodomain-like_sf"/>
</dbReference>
<dbReference type="FunFam" id="1.10.10.60:FF:000141">
    <property type="entry name" value="TetR family transcriptional regulator"/>
    <property type="match status" value="1"/>
</dbReference>
<dbReference type="PROSITE" id="PS50977">
    <property type="entry name" value="HTH_TETR_2"/>
    <property type="match status" value="1"/>
</dbReference>
<keyword evidence="1" id="KW-0805">Transcription regulation</keyword>
<feature type="domain" description="HTH tetR-type" evidence="5">
    <location>
        <begin position="39"/>
        <end position="99"/>
    </location>
</feature>
<dbReference type="InterPro" id="IPR036271">
    <property type="entry name" value="Tet_transcr_reg_TetR-rel_C_sf"/>
</dbReference>
<dbReference type="Gene3D" id="1.10.10.60">
    <property type="entry name" value="Homeodomain-like"/>
    <property type="match status" value="1"/>
</dbReference>
<accession>A0AB34CLT7</accession>
<gene>
    <name evidence="6" type="ORF">F3I20_07970</name>
</gene>
<dbReference type="GO" id="GO:0003700">
    <property type="term" value="F:DNA-binding transcription factor activity"/>
    <property type="evidence" value="ECO:0007669"/>
    <property type="project" value="TreeGrafter"/>
</dbReference>
<dbReference type="GO" id="GO:0000976">
    <property type="term" value="F:transcription cis-regulatory region binding"/>
    <property type="evidence" value="ECO:0007669"/>
    <property type="project" value="TreeGrafter"/>
</dbReference>
<evidence type="ECO:0000256" key="2">
    <source>
        <dbReference type="ARBA" id="ARBA00023125"/>
    </source>
</evidence>
<comment type="caution">
    <text evidence="6">The sequence shown here is derived from an EMBL/GenBank/DDBJ whole genome shotgun (WGS) entry which is preliminary data.</text>
</comment>
<dbReference type="PANTHER" id="PTHR30055:SF119">
    <property type="entry name" value="NALC"/>
    <property type="match status" value="1"/>
</dbReference>
<dbReference type="SUPFAM" id="SSF48498">
    <property type="entry name" value="Tetracyclin repressor-like, C-terminal domain"/>
    <property type="match status" value="1"/>
</dbReference>
<dbReference type="Proteomes" id="UP000324255">
    <property type="component" value="Unassembled WGS sequence"/>
</dbReference>
<sequence>MPYITILYGHFRYMFLQVSMQNRTVLYEKVRFRMRVKTDDRRKAILDVAIEVFRDVGYARASMAMISARIGGSKGTLYGYFKSKEALFAAAMMAVMEEQADEIMGLLDLSEPDVSLALRRFGEALLALLTSADTLAIMRAAIAEGASSTLGATLYEMGAGRAWEHMTNYIARQQENGVIRPVDARVAAAHLKGLLEIGFIEPLLFGAQPWFTPKEAVATAVDAFLRAYVSNGGGQ</sequence>
<protein>
    <submittedName>
        <fullName evidence="6">TetR/AcrR family transcriptional regulator</fullName>
    </submittedName>
</protein>
<proteinExistence type="predicted"/>
<evidence type="ECO:0000256" key="1">
    <source>
        <dbReference type="ARBA" id="ARBA00023015"/>
    </source>
</evidence>
<name>A0AB34CLT7_9GAMM</name>
<dbReference type="EMBL" id="VWVM01000005">
    <property type="protein sequence ID" value="KAA6125889.1"/>
    <property type="molecule type" value="Genomic_DNA"/>
</dbReference>
<dbReference type="Gene3D" id="1.10.357.10">
    <property type="entry name" value="Tetracycline Repressor, domain 2"/>
    <property type="match status" value="1"/>
</dbReference>
<evidence type="ECO:0000256" key="3">
    <source>
        <dbReference type="ARBA" id="ARBA00023163"/>
    </source>
</evidence>
<keyword evidence="3" id="KW-0804">Transcription</keyword>
<keyword evidence="7" id="KW-1185">Reference proteome</keyword>
<dbReference type="Pfam" id="PF00440">
    <property type="entry name" value="TetR_N"/>
    <property type="match status" value="1"/>
</dbReference>
<reference evidence="6 7" key="1">
    <citation type="submission" date="2019-09" db="EMBL/GenBank/DDBJ databases">
        <title>Genomic diversity of phyloplane-associated Pantoea species in Pakistan cotton crop.</title>
        <authorList>
            <person name="Tufail M.R."/>
            <person name="Cook D.R."/>
        </authorList>
    </citation>
    <scope>NUCLEOTIDE SEQUENCE [LARGE SCALE GENOMIC DNA]</scope>
    <source>
        <strain evidence="6 7">B_8</strain>
    </source>
</reference>